<dbReference type="InterPro" id="IPR036249">
    <property type="entry name" value="Thioredoxin-like_sf"/>
</dbReference>
<proteinExistence type="predicted"/>
<dbReference type="Gene3D" id="3.40.30.10">
    <property type="entry name" value="Glutaredoxin"/>
    <property type="match status" value="1"/>
</dbReference>
<dbReference type="OrthoDB" id="9796554at2"/>
<evidence type="ECO:0000259" key="2">
    <source>
        <dbReference type="PROSITE" id="PS51352"/>
    </source>
</evidence>
<dbReference type="RefSeq" id="WP_090271975.1">
    <property type="nucleotide sequence ID" value="NZ_LT629748.1"/>
</dbReference>
<dbReference type="PROSITE" id="PS00194">
    <property type="entry name" value="THIOREDOXIN_1"/>
    <property type="match status" value="1"/>
</dbReference>
<keyword evidence="3" id="KW-0413">Isomerase</keyword>
<dbReference type="PANTHER" id="PTHR42852">
    <property type="entry name" value="THIOL:DISULFIDE INTERCHANGE PROTEIN DSBE"/>
    <property type="match status" value="1"/>
</dbReference>
<protein>
    <submittedName>
        <fullName evidence="3">Thiol-disulfide isomerase or thioredoxin</fullName>
    </submittedName>
</protein>
<dbReference type="PROSITE" id="PS51257">
    <property type="entry name" value="PROKAR_LIPOPROTEIN"/>
    <property type="match status" value="1"/>
</dbReference>
<dbReference type="InterPro" id="IPR013766">
    <property type="entry name" value="Thioredoxin_domain"/>
</dbReference>
<gene>
    <name evidence="3" type="ORF">SAMN05216198_0600</name>
</gene>
<keyword evidence="4" id="KW-1185">Reference proteome</keyword>
<dbReference type="InterPro" id="IPR000866">
    <property type="entry name" value="AhpC/TSA"/>
</dbReference>
<evidence type="ECO:0000256" key="1">
    <source>
        <dbReference type="ARBA" id="ARBA00023284"/>
    </source>
</evidence>
<keyword evidence="1" id="KW-0676">Redox-active center</keyword>
<dbReference type="GO" id="GO:0016209">
    <property type="term" value="F:antioxidant activity"/>
    <property type="evidence" value="ECO:0007669"/>
    <property type="project" value="InterPro"/>
</dbReference>
<reference evidence="4" key="1">
    <citation type="submission" date="2016-10" db="EMBL/GenBank/DDBJ databases">
        <authorList>
            <person name="Varghese N."/>
            <person name="Submissions S."/>
        </authorList>
    </citation>
    <scope>NUCLEOTIDE SEQUENCE [LARGE SCALE GENOMIC DNA]</scope>
    <source>
        <strain evidence="4">2SM5</strain>
    </source>
</reference>
<dbReference type="PROSITE" id="PS51352">
    <property type="entry name" value="THIOREDOXIN_2"/>
    <property type="match status" value="1"/>
</dbReference>
<dbReference type="CDD" id="cd02966">
    <property type="entry name" value="TlpA_like_family"/>
    <property type="match status" value="1"/>
</dbReference>
<dbReference type="PANTHER" id="PTHR42852:SF13">
    <property type="entry name" value="PROTEIN DIPZ"/>
    <property type="match status" value="1"/>
</dbReference>
<sequence>MKMGLCGGVLAAALLLVGCGEGKWLDHQGNRVSSADLDGRWVVVNYWAEWCAPCRHELPEFNRLAEENPHVAVLGINYDGVSGDQLRELADAMDIQFAVMGQDFADSYELERPQVLPTTYVFNPEGELLHSLAGPQTEETLLALLD</sequence>
<feature type="domain" description="Thioredoxin" evidence="2">
    <location>
        <begin position="5"/>
        <end position="146"/>
    </location>
</feature>
<dbReference type="SUPFAM" id="SSF52833">
    <property type="entry name" value="Thioredoxin-like"/>
    <property type="match status" value="1"/>
</dbReference>
<evidence type="ECO:0000313" key="4">
    <source>
        <dbReference type="Proteomes" id="UP000243426"/>
    </source>
</evidence>
<evidence type="ECO:0000313" key="3">
    <source>
        <dbReference type="EMBL" id="SDR85468.1"/>
    </source>
</evidence>
<dbReference type="STRING" id="797277.SAMN05216198_0600"/>
<organism evidence="3 4">
    <name type="scientific">Halopseudomonas litoralis</name>
    <dbReference type="NCBI Taxonomy" id="797277"/>
    <lineage>
        <taxon>Bacteria</taxon>
        <taxon>Pseudomonadati</taxon>
        <taxon>Pseudomonadota</taxon>
        <taxon>Gammaproteobacteria</taxon>
        <taxon>Pseudomonadales</taxon>
        <taxon>Pseudomonadaceae</taxon>
        <taxon>Halopseudomonas</taxon>
    </lineage>
</organism>
<dbReference type="Pfam" id="PF00578">
    <property type="entry name" value="AhpC-TSA"/>
    <property type="match status" value="1"/>
</dbReference>
<dbReference type="GO" id="GO:0016853">
    <property type="term" value="F:isomerase activity"/>
    <property type="evidence" value="ECO:0007669"/>
    <property type="project" value="UniProtKB-KW"/>
</dbReference>
<dbReference type="GO" id="GO:0015036">
    <property type="term" value="F:disulfide oxidoreductase activity"/>
    <property type="evidence" value="ECO:0007669"/>
    <property type="project" value="UniProtKB-ARBA"/>
</dbReference>
<name>A0A1H1MFD7_9GAMM</name>
<dbReference type="Proteomes" id="UP000243426">
    <property type="component" value="Chromosome I"/>
</dbReference>
<dbReference type="AlphaFoldDB" id="A0A1H1MFD7"/>
<dbReference type="EMBL" id="LT629748">
    <property type="protein sequence ID" value="SDR85468.1"/>
    <property type="molecule type" value="Genomic_DNA"/>
</dbReference>
<accession>A0A1H1MFD7</accession>
<dbReference type="InterPro" id="IPR017937">
    <property type="entry name" value="Thioredoxin_CS"/>
</dbReference>
<dbReference type="InterPro" id="IPR050553">
    <property type="entry name" value="Thioredoxin_ResA/DsbE_sf"/>
</dbReference>